<feature type="compositionally biased region" description="Basic and acidic residues" evidence="7">
    <location>
        <begin position="1"/>
        <end position="15"/>
    </location>
</feature>
<dbReference type="RefSeq" id="XP_027121868.1">
    <property type="nucleotide sequence ID" value="XM_027266067.2"/>
</dbReference>
<dbReference type="GO" id="GO:0005634">
    <property type="term" value="C:nucleus"/>
    <property type="evidence" value="ECO:0007669"/>
    <property type="project" value="UniProtKB-SubCell"/>
</dbReference>
<dbReference type="Gene3D" id="3.30.160.60">
    <property type="entry name" value="Classic Zinc Finger"/>
    <property type="match status" value="1"/>
</dbReference>
<evidence type="ECO:0000259" key="8">
    <source>
        <dbReference type="PROSITE" id="PS50157"/>
    </source>
</evidence>
<dbReference type="Proteomes" id="UP001652660">
    <property type="component" value="Chromosome 4c"/>
</dbReference>
<dbReference type="InterPro" id="IPR013087">
    <property type="entry name" value="Znf_C2H2_type"/>
</dbReference>
<sequence>MKAKTTRKEACDLSHETSASSSSSSTIASLSDTNSLACPNNSSSMDSPKLEEVQHQNHKQEDDEEDVKTPHLALDLSLASAKDLKPELNLIDCLHNSMGVSSQINHPSSTSASTDAINPLGVNNNSASNNQEPERRVFSCNYCQRKFCSSQALGGHQNAHKRERTIAKRGNRIGGSTGGASSSSAAAAFGHDSLLQRYPSMASLPLHGSFNNNRSLGIQAHSMIHKPAYFASNHVGFSPMYGQAGWSRKPLDQQPAIGRLAPENYHMGSSSIGGAARFDTNINQKFSAPVVEGIGGSYKWDSGPPPNLKTSQEELKKLDLSLKL</sequence>
<name>A0A6P6X2D9_COFAR</name>
<keyword evidence="9" id="KW-1185">Reference proteome</keyword>
<dbReference type="PROSITE" id="PS00028">
    <property type="entry name" value="ZINC_FINGER_C2H2_1"/>
    <property type="match status" value="1"/>
</dbReference>
<dbReference type="OrthoDB" id="1933825at2759"/>
<feature type="compositionally biased region" description="Low complexity" evidence="7">
    <location>
        <begin position="16"/>
        <end position="35"/>
    </location>
</feature>
<evidence type="ECO:0000256" key="2">
    <source>
        <dbReference type="ARBA" id="ARBA00022723"/>
    </source>
</evidence>
<reference evidence="10" key="2">
    <citation type="submission" date="2025-08" db="UniProtKB">
        <authorList>
            <consortium name="RefSeq"/>
        </authorList>
    </citation>
    <scope>IDENTIFICATION</scope>
    <source>
        <tissue evidence="10">Leaves</tissue>
    </source>
</reference>
<keyword evidence="4" id="KW-0862">Zinc</keyword>
<dbReference type="GeneID" id="113738799"/>
<evidence type="ECO:0000256" key="1">
    <source>
        <dbReference type="ARBA" id="ARBA00004123"/>
    </source>
</evidence>
<dbReference type="SUPFAM" id="SSF57667">
    <property type="entry name" value="beta-beta-alpha zinc fingers"/>
    <property type="match status" value="1"/>
</dbReference>
<evidence type="ECO:0000256" key="3">
    <source>
        <dbReference type="ARBA" id="ARBA00022771"/>
    </source>
</evidence>
<reference evidence="9" key="1">
    <citation type="journal article" date="2025" name="Foods">
        <title>Unveiling the Microbial Signatures of Arabica Coffee Cherries: Insights into Ripeness Specific Diversity, Functional Traits, and Implications for Quality and Safety.</title>
        <authorList>
            <consortium name="RefSeq"/>
            <person name="Tenea G.N."/>
            <person name="Cifuentes V."/>
            <person name="Reyes P."/>
            <person name="Cevallos-Vallejos M."/>
        </authorList>
    </citation>
    <scope>NUCLEOTIDE SEQUENCE [LARGE SCALE GENOMIC DNA]</scope>
</reference>
<dbReference type="AlphaFoldDB" id="A0A6P6X2D9"/>
<evidence type="ECO:0000256" key="6">
    <source>
        <dbReference type="PROSITE-ProRule" id="PRU00042"/>
    </source>
</evidence>
<comment type="subcellular location">
    <subcellularLocation>
        <location evidence="1">Nucleus</location>
    </subcellularLocation>
</comment>
<evidence type="ECO:0000256" key="5">
    <source>
        <dbReference type="ARBA" id="ARBA00023242"/>
    </source>
</evidence>
<dbReference type="PANTHER" id="PTHR47287:SF15">
    <property type="entry name" value="ZINC FINGER PROTEIN 3-LIKE"/>
    <property type="match status" value="1"/>
</dbReference>
<keyword evidence="5" id="KW-0539">Nucleus</keyword>
<feature type="region of interest" description="Disordered" evidence="7">
    <location>
        <begin position="1"/>
        <end position="69"/>
    </location>
</feature>
<feature type="compositionally biased region" description="Polar residues" evidence="7">
    <location>
        <begin position="36"/>
        <end position="46"/>
    </location>
</feature>
<keyword evidence="3 6" id="KW-0863">Zinc-finger</keyword>
<proteinExistence type="predicted"/>
<dbReference type="PANTHER" id="PTHR47287">
    <property type="entry name" value="C2H2 AND C2HC ZINC FINGERS SUPERFAMILY PROTEIN"/>
    <property type="match status" value="1"/>
</dbReference>
<dbReference type="PROSITE" id="PS50157">
    <property type="entry name" value="ZINC_FINGER_C2H2_2"/>
    <property type="match status" value="1"/>
</dbReference>
<feature type="compositionally biased region" description="Basic and acidic residues" evidence="7">
    <location>
        <begin position="48"/>
        <end position="61"/>
    </location>
</feature>
<dbReference type="InterPro" id="IPR044246">
    <property type="entry name" value="ZFP3-like"/>
</dbReference>
<evidence type="ECO:0000313" key="10">
    <source>
        <dbReference type="RefSeq" id="XP_027121868.1"/>
    </source>
</evidence>
<evidence type="ECO:0000313" key="9">
    <source>
        <dbReference type="Proteomes" id="UP001652660"/>
    </source>
</evidence>
<organism evidence="9 10">
    <name type="scientific">Coffea arabica</name>
    <name type="common">Arabian coffee</name>
    <dbReference type="NCBI Taxonomy" id="13443"/>
    <lineage>
        <taxon>Eukaryota</taxon>
        <taxon>Viridiplantae</taxon>
        <taxon>Streptophyta</taxon>
        <taxon>Embryophyta</taxon>
        <taxon>Tracheophyta</taxon>
        <taxon>Spermatophyta</taxon>
        <taxon>Magnoliopsida</taxon>
        <taxon>eudicotyledons</taxon>
        <taxon>Gunneridae</taxon>
        <taxon>Pentapetalae</taxon>
        <taxon>asterids</taxon>
        <taxon>lamiids</taxon>
        <taxon>Gentianales</taxon>
        <taxon>Rubiaceae</taxon>
        <taxon>Ixoroideae</taxon>
        <taxon>Gardenieae complex</taxon>
        <taxon>Bertiereae - Coffeeae clade</taxon>
        <taxon>Coffeeae</taxon>
        <taxon>Coffea</taxon>
    </lineage>
</organism>
<dbReference type="InterPro" id="IPR036236">
    <property type="entry name" value="Znf_C2H2_sf"/>
</dbReference>
<gene>
    <name evidence="10" type="primary">LOC113738799</name>
</gene>
<evidence type="ECO:0000256" key="4">
    <source>
        <dbReference type="ARBA" id="ARBA00022833"/>
    </source>
</evidence>
<evidence type="ECO:0000256" key="7">
    <source>
        <dbReference type="SAM" id="MobiDB-lite"/>
    </source>
</evidence>
<dbReference type="GO" id="GO:0009788">
    <property type="term" value="P:negative regulation of abscisic acid-activated signaling pathway"/>
    <property type="evidence" value="ECO:0007669"/>
    <property type="project" value="InterPro"/>
</dbReference>
<accession>A0A6P6X2D9</accession>
<feature type="domain" description="C2H2-type" evidence="8">
    <location>
        <begin position="138"/>
        <end position="165"/>
    </location>
</feature>
<dbReference type="GO" id="GO:0008270">
    <property type="term" value="F:zinc ion binding"/>
    <property type="evidence" value="ECO:0007669"/>
    <property type="project" value="UniProtKB-KW"/>
</dbReference>
<keyword evidence="2" id="KW-0479">Metal-binding</keyword>
<protein>
    <submittedName>
        <fullName evidence="10">Zinc finger protein 1-like</fullName>
    </submittedName>
</protein>